<dbReference type="Proteomes" id="UP000036270">
    <property type="component" value="Unassembled WGS sequence"/>
</dbReference>
<comment type="subcellular location">
    <subcellularLocation>
        <location evidence="1">Cell inner membrane</location>
        <topology evidence="1">Multi-pass membrane protein</topology>
    </subcellularLocation>
</comment>
<dbReference type="PANTHER" id="PTHR35813">
    <property type="entry name" value="INNER MEMBRANE PROTEIN YBAN"/>
    <property type="match status" value="1"/>
</dbReference>
<keyword evidence="2" id="KW-1133">Transmembrane helix</keyword>
<dbReference type="Pfam" id="PF04304">
    <property type="entry name" value="DUF454"/>
    <property type="match status" value="1"/>
</dbReference>
<gene>
    <name evidence="3" type="ORF">RO21_00575</name>
</gene>
<dbReference type="PANTHER" id="PTHR35813:SF1">
    <property type="entry name" value="INNER MEMBRANE PROTEIN YBAN"/>
    <property type="match status" value="1"/>
</dbReference>
<keyword evidence="1 2" id="KW-0472">Membrane</keyword>
<dbReference type="InterPro" id="IPR007401">
    <property type="entry name" value="DUF454"/>
</dbReference>
<dbReference type="GO" id="GO:0005886">
    <property type="term" value="C:plasma membrane"/>
    <property type="evidence" value="ECO:0007669"/>
    <property type="project" value="UniProtKB-SubCell"/>
</dbReference>
<keyword evidence="2" id="KW-0812">Transmembrane</keyword>
<evidence type="ECO:0000256" key="1">
    <source>
        <dbReference type="PIRNR" id="PIRNR016789"/>
    </source>
</evidence>
<accession>A0A0J5S6Q6</accession>
<dbReference type="PATRIC" id="fig|67855.3.peg.555"/>
<dbReference type="AlphaFoldDB" id="A0A0J5S6Q6"/>
<keyword evidence="1" id="KW-0997">Cell inner membrane</keyword>
<keyword evidence="1" id="KW-1003">Cell membrane</keyword>
<dbReference type="PIRSF" id="PIRSF016789">
    <property type="entry name" value="DUF454"/>
    <property type="match status" value="1"/>
</dbReference>
<sequence length="126" mass="14724">MKILYILFGFLFIALGVIGVVVPGLPTTPFLLLALYCFGKSSERIKNRFMQTKLYDRYLKDYDRNRAMTLKQKISILAFSAPFCLFALLTLPNIWGKICLILVIIFQYYYFFFKIKTLEKPPTTLK</sequence>
<feature type="transmembrane region" description="Helical" evidence="2">
    <location>
        <begin position="6"/>
        <end position="38"/>
    </location>
</feature>
<protein>
    <recommendedName>
        <fullName evidence="1">Inner membrane protein</fullName>
    </recommendedName>
</protein>
<dbReference type="STRING" id="67855.RO21_00575"/>
<keyword evidence="4" id="KW-1185">Reference proteome</keyword>
<evidence type="ECO:0000313" key="4">
    <source>
        <dbReference type="Proteomes" id="UP000036270"/>
    </source>
</evidence>
<name>A0A0J5S6Q6_9PAST</name>
<feature type="transmembrane region" description="Helical" evidence="2">
    <location>
        <begin position="70"/>
        <end position="88"/>
    </location>
</feature>
<feature type="transmembrane region" description="Helical" evidence="2">
    <location>
        <begin position="94"/>
        <end position="113"/>
    </location>
</feature>
<reference evidence="3 4" key="1">
    <citation type="submission" date="2014-12" db="EMBL/GenBank/DDBJ databases">
        <title>Reclassification of Actinobacillus muris as Muribacter muris.</title>
        <authorList>
            <person name="Christensen H."/>
            <person name="Nicklas W."/>
            <person name="Bisgaard M."/>
        </authorList>
    </citation>
    <scope>NUCLEOTIDE SEQUENCE [LARGE SCALE GENOMIC DNA]</scope>
    <source>
        <strain evidence="3 4">Ackerman80-443D</strain>
    </source>
</reference>
<comment type="caution">
    <text evidence="3">The sequence shown here is derived from an EMBL/GenBank/DDBJ whole genome shotgun (WGS) entry which is preliminary data.</text>
</comment>
<organism evidence="3 4">
    <name type="scientific">Muribacter muris</name>
    <dbReference type="NCBI Taxonomy" id="67855"/>
    <lineage>
        <taxon>Bacteria</taxon>
        <taxon>Pseudomonadati</taxon>
        <taxon>Pseudomonadota</taxon>
        <taxon>Gammaproteobacteria</taxon>
        <taxon>Pasteurellales</taxon>
        <taxon>Pasteurellaceae</taxon>
        <taxon>Muribacter</taxon>
    </lineage>
</organism>
<proteinExistence type="predicted"/>
<evidence type="ECO:0000313" key="3">
    <source>
        <dbReference type="EMBL" id="KMK52547.1"/>
    </source>
</evidence>
<evidence type="ECO:0000256" key="2">
    <source>
        <dbReference type="SAM" id="Phobius"/>
    </source>
</evidence>
<dbReference type="EMBL" id="JWIZ01000002">
    <property type="protein sequence ID" value="KMK52547.1"/>
    <property type="molecule type" value="Genomic_DNA"/>
</dbReference>
<dbReference type="RefSeq" id="WP_047975853.1">
    <property type="nucleotide sequence ID" value="NZ_JWIZ01000002.1"/>
</dbReference>